<comment type="caution">
    <text evidence="2">The sequence shown here is derived from an EMBL/GenBank/DDBJ whole genome shotgun (WGS) entry which is preliminary data.</text>
</comment>
<feature type="region of interest" description="Disordered" evidence="1">
    <location>
        <begin position="1"/>
        <end position="64"/>
    </location>
</feature>
<evidence type="ECO:0000313" key="3">
    <source>
        <dbReference type="Proteomes" id="UP000250321"/>
    </source>
</evidence>
<protein>
    <submittedName>
        <fullName evidence="2">Uncharacterized protein</fullName>
    </submittedName>
</protein>
<accession>A0A314V3X2</accession>
<dbReference type="AlphaFoldDB" id="A0A314V3X2"/>
<gene>
    <name evidence="2" type="ORF">Pyn_34219</name>
</gene>
<sequence length="101" mass="11635">MKGISPRKSRFSPLSHNTTRAHTNGTPAAKHLRQQTSSQRKICKDDDFGETHRPACSNHEDDEDDEVVVKEEEIWLIPQISLLISVEWNSFKCSYPIQSWI</sequence>
<organism evidence="2 3">
    <name type="scientific">Prunus yedoensis var. nudiflora</name>
    <dbReference type="NCBI Taxonomy" id="2094558"/>
    <lineage>
        <taxon>Eukaryota</taxon>
        <taxon>Viridiplantae</taxon>
        <taxon>Streptophyta</taxon>
        <taxon>Embryophyta</taxon>
        <taxon>Tracheophyta</taxon>
        <taxon>Spermatophyta</taxon>
        <taxon>Magnoliopsida</taxon>
        <taxon>eudicotyledons</taxon>
        <taxon>Gunneridae</taxon>
        <taxon>Pentapetalae</taxon>
        <taxon>rosids</taxon>
        <taxon>fabids</taxon>
        <taxon>Rosales</taxon>
        <taxon>Rosaceae</taxon>
        <taxon>Amygdaloideae</taxon>
        <taxon>Amygdaleae</taxon>
        <taxon>Prunus</taxon>
    </lineage>
</organism>
<reference evidence="2 3" key="1">
    <citation type="submission" date="2018-02" db="EMBL/GenBank/DDBJ databases">
        <title>Draft genome of wild Prunus yedoensis var. nudiflora.</title>
        <authorList>
            <person name="Baek S."/>
            <person name="Kim J.-H."/>
            <person name="Choi K."/>
            <person name="Kim G.-B."/>
            <person name="Cho A."/>
            <person name="Jang H."/>
            <person name="Shin C.-H."/>
            <person name="Yu H.-J."/>
            <person name="Mun J.-H."/>
        </authorList>
    </citation>
    <scope>NUCLEOTIDE SEQUENCE [LARGE SCALE GENOMIC DNA]</scope>
    <source>
        <strain evidence="3">cv. Jeju island</strain>
        <tissue evidence="2">Leaf</tissue>
    </source>
</reference>
<feature type="compositionally biased region" description="Polar residues" evidence="1">
    <location>
        <begin position="12"/>
        <end position="26"/>
    </location>
</feature>
<feature type="compositionally biased region" description="Basic residues" evidence="1">
    <location>
        <begin position="1"/>
        <end position="10"/>
    </location>
</feature>
<feature type="compositionally biased region" description="Basic and acidic residues" evidence="1">
    <location>
        <begin position="42"/>
        <end position="53"/>
    </location>
</feature>
<proteinExistence type="predicted"/>
<dbReference type="Proteomes" id="UP000250321">
    <property type="component" value="Unassembled WGS sequence"/>
</dbReference>
<keyword evidence="3" id="KW-1185">Reference proteome</keyword>
<evidence type="ECO:0000313" key="2">
    <source>
        <dbReference type="EMBL" id="PQM42379.1"/>
    </source>
</evidence>
<evidence type="ECO:0000256" key="1">
    <source>
        <dbReference type="SAM" id="MobiDB-lite"/>
    </source>
</evidence>
<name>A0A314V3X2_PRUYE</name>
<dbReference type="EMBL" id="PJQY01002834">
    <property type="protein sequence ID" value="PQM42379.1"/>
    <property type="molecule type" value="Genomic_DNA"/>
</dbReference>
<dbReference type="STRING" id="2094558.A0A314V3X2"/>